<keyword evidence="1" id="KW-0812">Transmembrane</keyword>
<proteinExistence type="predicted"/>
<dbReference type="HOGENOM" id="CLU_1072430_0_0_9"/>
<evidence type="ECO:0000256" key="1">
    <source>
        <dbReference type="SAM" id="Phobius"/>
    </source>
</evidence>
<accession>U2NN96</accession>
<keyword evidence="1" id="KW-0472">Membrane</keyword>
<keyword evidence="3" id="KW-1185">Reference proteome</keyword>
<sequence>MVKKIVIISLFLFSVIFIFNFLLNLISIDNGIAVSATYETESEFLSDKYFDELNELMKNNGNSKKIIGEQIINKMIDDLEQNPDDLKGSKNFTKFFETFDKNINNIDNITERMHFFRNKLNSYSDAPAKLDDMVTLAAKGEWKVFSAKFHRYNYEDINGALNIKFISKDGRFEAVYNIESESIVTDPANMGTYNYAPGSINIIKFYNHTKYDKKPWKKWGNIEGFSYENIMKLKSEHGTAESKNAYKEIKKMINRKRGI</sequence>
<dbReference type="AlphaFoldDB" id="U2NN96"/>
<protein>
    <submittedName>
        <fullName evidence="2">Uncharacterized protein</fullName>
    </submittedName>
</protein>
<evidence type="ECO:0000313" key="3">
    <source>
        <dbReference type="Proteomes" id="UP000016721"/>
    </source>
</evidence>
<comment type="caution">
    <text evidence="2">The sequence shown here is derived from an EMBL/GenBank/DDBJ whole genome shotgun (WGS) entry which is preliminary data.</text>
</comment>
<keyword evidence="1" id="KW-1133">Transmembrane helix</keyword>
<dbReference type="STRING" id="1294142.CINTURNW_1925"/>
<dbReference type="Proteomes" id="UP000016721">
    <property type="component" value="Unassembled WGS sequence"/>
</dbReference>
<dbReference type="EMBL" id="APJA01000012">
    <property type="protein sequence ID" value="ERK30336.1"/>
    <property type="molecule type" value="Genomic_DNA"/>
</dbReference>
<reference evidence="2 3" key="1">
    <citation type="journal article" date="2013" name="Genome Announc.">
        <title>Draft Genome Sequence of the Hydrogen- and Ethanol-Producing Bacterium Clostridium intestinale Strain URNW.</title>
        <authorList>
            <person name="Lal S."/>
            <person name="Ramachandran U."/>
            <person name="Zhang X."/>
            <person name="Sparling R."/>
            <person name="Levin D.B."/>
        </authorList>
    </citation>
    <scope>NUCLEOTIDE SEQUENCE [LARGE SCALE GENOMIC DNA]</scope>
    <source>
        <strain evidence="2 3">URNW</strain>
    </source>
</reference>
<organism evidence="2 3">
    <name type="scientific">Clostridium intestinale URNW</name>
    <dbReference type="NCBI Taxonomy" id="1294142"/>
    <lineage>
        <taxon>Bacteria</taxon>
        <taxon>Bacillati</taxon>
        <taxon>Bacillota</taxon>
        <taxon>Clostridia</taxon>
        <taxon>Eubacteriales</taxon>
        <taxon>Clostridiaceae</taxon>
        <taxon>Clostridium</taxon>
    </lineage>
</organism>
<gene>
    <name evidence="2" type="ORF">CINTURNW_1925</name>
</gene>
<dbReference type="RefSeq" id="WP_021801926.1">
    <property type="nucleotide sequence ID" value="NZ_KI273145.1"/>
</dbReference>
<dbReference type="PATRIC" id="fig|1294142.3.peg.1964"/>
<dbReference type="eggNOG" id="ENOG5033FGV">
    <property type="taxonomic scope" value="Bacteria"/>
</dbReference>
<name>U2NN96_9CLOT</name>
<evidence type="ECO:0000313" key="2">
    <source>
        <dbReference type="EMBL" id="ERK30336.1"/>
    </source>
</evidence>
<feature type="transmembrane region" description="Helical" evidence="1">
    <location>
        <begin position="6"/>
        <end position="26"/>
    </location>
</feature>